<feature type="binding site" evidence="10 13">
    <location>
        <position position="13"/>
    </location>
    <ligand>
        <name>Mn(2+)</name>
        <dbReference type="ChEBI" id="CHEBI:29035"/>
        <label>2</label>
    </ligand>
</feature>
<dbReference type="InterPro" id="IPR006124">
    <property type="entry name" value="Metalloenzyme"/>
</dbReference>
<keyword evidence="17" id="KW-1185">Reference proteome</keyword>
<dbReference type="PATRIC" id="fig|1392998.3.peg.436"/>
<evidence type="ECO:0000256" key="9">
    <source>
        <dbReference type="ARBA" id="ARBA00071648"/>
    </source>
</evidence>
<evidence type="ECO:0000256" key="3">
    <source>
        <dbReference type="ARBA" id="ARBA00008819"/>
    </source>
</evidence>
<dbReference type="PANTHER" id="PTHR31637">
    <property type="entry name" value="2,3-BISPHOSPHOGLYCERATE-INDEPENDENT PHOSPHOGLYCERATE MUTASE"/>
    <property type="match status" value="1"/>
</dbReference>
<dbReference type="HAMAP" id="MF_01038">
    <property type="entry name" value="GpmI"/>
    <property type="match status" value="1"/>
</dbReference>
<dbReference type="EC" id="5.4.2.12" evidence="4 10"/>
<evidence type="ECO:0000256" key="2">
    <source>
        <dbReference type="ARBA" id="ARBA00004798"/>
    </source>
</evidence>
<dbReference type="AlphaFoldDB" id="A0A062V917"/>
<protein>
    <recommendedName>
        <fullName evidence="9 10">2,3-bisphosphoglycerate-independent phosphoglycerate mutase</fullName>
        <shortName evidence="10">BPG-independent PGAM</shortName>
        <shortName evidence="10">Phosphoglyceromutase</shortName>
        <shortName evidence="10">iPGM</shortName>
        <ecNumber evidence="4 10">5.4.2.12</ecNumber>
    </recommendedName>
</protein>
<organism evidence="16 17">
    <name type="scientific">Candidatus Methanoperedens nitratireducens</name>
    <dbReference type="NCBI Taxonomy" id="1392998"/>
    <lineage>
        <taxon>Archaea</taxon>
        <taxon>Methanobacteriati</taxon>
        <taxon>Methanobacteriota</taxon>
        <taxon>Stenosarchaea group</taxon>
        <taxon>Methanomicrobia</taxon>
        <taxon>Methanosarcinales</taxon>
        <taxon>ANME-2 cluster</taxon>
        <taxon>Candidatus Methanoperedentaceae</taxon>
        <taxon>Candidatus Methanoperedens</taxon>
    </lineage>
</organism>
<dbReference type="EMBL" id="JMIY01000001">
    <property type="protein sequence ID" value="KCZ73018.1"/>
    <property type="molecule type" value="Genomic_DNA"/>
</dbReference>
<dbReference type="GO" id="GO:0006007">
    <property type="term" value="P:glucose catabolic process"/>
    <property type="evidence" value="ECO:0007669"/>
    <property type="project" value="InterPro"/>
</dbReference>
<feature type="binding site" evidence="10 12">
    <location>
        <begin position="260"/>
        <end position="263"/>
    </location>
    <ligand>
        <name>substrate</name>
    </ligand>
</feature>
<comment type="cofactor">
    <cofactor evidence="10">
        <name>Mn(2+)</name>
        <dbReference type="ChEBI" id="CHEBI:29035"/>
    </cofactor>
    <text evidence="10">Binds 2 manganese ions per subunit.</text>
</comment>
<dbReference type="RefSeq" id="WP_277812886.1">
    <property type="nucleotide sequence ID" value="NZ_JMIY01000001.1"/>
</dbReference>
<dbReference type="InterPro" id="IPR017850">
    <property type="entry name" value="Alkaline_phosphatase_core_sf"/>
</dbReference>
<evidence type="ECO:0000256" key="4">
    <source>
        <dbReference type="ARBA" id="ARBA00012026"/>
    </source>
</evidence>
<feature type="binding site" evidence="10 12">
    <location>
        <position position="191"/>
    </location>
    <ligand>
        <name>substrate</name>
    </ligand>
</feature>
<keyword evidence="8 10" id="KW-0413">Isomerase</keyword>
<name>A0A062V917_9EURY</name>
<feature type="binding site" evidence="10 13">
    <location>
        <position position="404"/>
    </location>
    <ligand>
        <name>Mn(2+)</name>
        <dbReference type="ChEBI" id="CHEBI:29035"/>
        <label>1</label>
    </ligand>
</feature>
<dbReference type="Pfam" id="PF01676">
    <property type="entry name" value="Metalloenzyme"/>
    <property type="match status" value="1"/>
</dbReference>
<reference evidence="16 17" key="1">
    <citation type="journal article" date="2013" name="Nature">
        <title>Anaerobic oxidation of methane coupled to nitrate reduction in a novel archaeal lineage.</title>
        <authorList>
            <person name="Haroon M.F."/>
            <person name="Hu S."/>
            <person name="Shi Y."/>
            <person name="Imelfort M."/>
            <person name="Keller J."/>
            <person name="Hugenholtz P."/>
            <person name="Yuan Z."/>
            <person name="Tyson G.W."/>
        </authorList>
    </citation>
    <scope>NUCLEOTIDE SEQUENCE [LARGE SCALE GENOMIC DNA]</scope>
    <source>
        <strain evidence="16 17">ANME-2d</strain>
    </source>
</reference>
<dbReference type="Pfam" id="PF06415">
    <property type="entry name" value="iPGM_N"/>
    <property type="match status" value="1"/>
</dbReference>
<feature type="binding site" evidence="10 13">
    <location>
        <position position="441"/>
    </location>
    <ligand>
        <name>Mn(2+)</name>
        <dbReference type="ChEBI" id="CHEBI:29035"/>
        <label>2</label>
    </ligand>
</feature>
<evidence type="ECO:0000259" key="14">
    <source>
        <dbReference type="Pfam" id="PF01676"/>
    </source>
</evidence>
<feature type="active site" description="Phosphoserine intermediate" evidence="10 11">
    <location>
        <position position="63"/>
    </location>
</feature>
<dbReference type="SUPFAM" id="SSF53649">
    <property type="entry name" value="Alkaline phosphatase-like"/>
    <property type="match status" value="1"/>
</dbReference>
<feature type="binding site" evidence="10 12">
    <location>
        <begin position="154"/>
        <end position="155"/>
    </location>
    <ligand>
        <name>substrate</name>
    </ligand>
</feature>
<comment type="catalytic activity">
    <reaction evidence="1 10">
        <text>(2R)-2-phosphoglycerate = (2R)-3-phosphoglycerate</text>
        <dbReference type="Rhea" id="RHEA:15901"/>
        <dbReference type="ChEBI" id="CHEBI:58272"/>
        <dbReference type="ChEBI" id="CHEBI:58289"/>
        <dbReference type="EC" id="5.4.2.12"/>
    </reaction>
</comment>
<dbReference type="PANTHER" id="PTHR31637:SF0">
    <property type="entry name" value="2,3-BISPHOSPHOGLYCERATE-INDEPENDENT PHOSPHOGLYCERATE MUTASE"/>
    <property type="match status" value="1"/>
</dbReference>
<feature type="binding site" evidence="10 13">
    <location>
        <position position="459"/>
    </location>
    <ligand>
        <name>Mn(2+)</name>
        <dbReference type="ChEBI" id="CHEBI:29035"/>
        <label>1</label>
    </ligand>
</feature>
<dbReference type="CDD" id="cd16010">
    <property type="entry name" value="iPGM"/>
    <property type="match status" value="1"/>
</dbReference>
<evidence type="ECO:0000256" key="8">
    <source>
        <dbReference type="ARBA" id="ARBA00023235"/>
    </source>
</evidence>
<evidence type="ECO:0000313" key="17">
    <source>
        <dbReference type="Proteomes" id="UP000027153"/>
    </source>
</evidence>
<dbReference type="GO" id="GO:0004619">
    <property type="term" value="F:phosphoglycerate mutase activity"/>
    <property type="evidence" value="ECO:0007669"/>
    <property type="project" value="UniProtKB-UniRule"/>
</dbReference>
<feature type="domain" description="BPG-independent PGAM N-terminal" evidence="15">
    <location>
        <begin position="83"/>
        <end position="297"/>
    </location>
</feature>
<feature type="binding site" evidence="10 12">
    <location>
        <position position="185"/>
    </location>
    <ligand>
        <name>substrate</name>
    </ligand>
</feature>
<feature type="binding site" evidence="10 13">
    <location>
        <position position="442"/>
    </location>
    <ligand>
        <name>Mn(2+)</name>
        <dbReference type="ChEBI" id="CHEBI:29035"/>
        <label>2</label>
    </ligand>
</feature>
<evidence type="ECO:0000256" key="7">
    <source>
        <dbReference type="ARBA" id="ARBA00023211"/>
    </source>
</evidence>
<evidence type="ECO:0000256" key="6">
    <source>
        <dbReference type="ARBA" id="ARBA00023152"/>
    </source>
</evidence>
<dbReference type="Gene3D" id="3.40.720.10">
    <property type="entry name" value="Alkaline Phosphatase, subunit A"/>
    <property type="match status" value="1"/>
</dbReference>
<dbReference type="SUPFAM" id="SSF64158">
    <property type="entry name" value="2,3-Bisphosphoglycerate-independent phosphoglycerate mutase, substrate-binding domain"/>
    <property type="match status" value="1"/>
</dbReference>
<dbReference type="GO" id="GO:0006096">
    <property type="term" value="P:glycolytic process"/>
    <property type="evidence" value="ECO:0007669"/>
    <property type="project" value="UniProtKB-UniRule"/>
</dbReference>
<comment type="pathway">
    <text evidence="2 10">Carbohydrate degradation; glycolysis; pyruvate from D-glyceraldehyde 3-phosphate: step 3/5.</text>
</comment>
<evidence type="ECO:0000256" key="11">
    <source>
        <dbReference type="PIRSR" id="PIRSR001492-1"/>
    </source>
</evidence>
<feature type="binding site" evidence="10 13">
    <location>
        <position position="400"/>
    </location>
    <ligand>
        <name>Mn(2+)</name>
        <dbReference type="ChEBI" id="CHEBI:29035"/>
        <label>1</label>
    </ligand>
</feature>
<dbReference type="InterPro" id="IPR036646">
    <property type="entry name" value="PGAM_B_sf"/>
</dbReference>
<feature type="domain" description="Metalloenzyme" evidence="14">
    <location>
        <begin position="6"/>
        <end position="495"/>
    </location>
</feature>
<keyword evidence="5 10" id="KW-0479">Metal-binding</keyword>
<comment type="function">
    <text evidence="10">Catalyzes the interconversion of 2-phosphoglycerate and 3-phosphoglycerate.</text>
</comment>
<evidence type="ECO:0000256" key="10">
    <source>
        <dbReference type="HAMAP-Rule" id="MF_01038"/>
    </source>
</evidence>
<evidence type="ECO:0000256" key="12">
    <source>
        <dbReference type="PIRSR" id="PIRSR001492-2"/>
    </source>
</evidence>
<dbReference type="NCBIfam" id="TIGR01307">
    <property type="entry name" value="pgm_bpd_ind"/>
    <property type="match status" value="1"/>
</dbReference>
<feature type="binding site" evidence="10 12">
    <location>
        <position position="124"/>
    </location>
    <ligand>
        <name>substrate</name>
    </ligand>
</feature>
<evidence type="ECO:0000259" key="15">
    <source>
        <dbReference type="Pfam" id="PF06415"/>
    </source>
</evidence>
<dbReference type="Gene3D" id="3.40.1450.10">
    <property type="entry name" value="BPG-independent phosphoglycerate mutase, domain B"/>
    <property type="match status" value="1"/>
</dbReference>
<feature type="binding site" evidence="10 13">
    <location>
        <position position="63"/>
    </location>
    <ligand>
        <name>Mn(2+)</name>
        <dbReference type="ChEBI" id="CHEBI:29035"/>
        <label>2</label>
    </ligand>
</feature>
<dbReference type="PIRSF" id="PIRSF001492">
    <property type="entry name" value="IPGAM"/>
    <property type="match status" value="1"/>
</dbReference>
<keyword evidence="6 10" id="KW-0324">Glycolysis</keyword>
<dbReference type="Proteomes" id="UP000027153">
    <property type="component" value="Unassembled WGS sequence"/>
</dbReference>
<evidence type="ECO:0000256" key="1">
    <source>
        <dbReference type="ARBA" id="ARBA00000370"/>
    </source>
</evidence>
<sequence length="508" mass="56109">MIKKRPLLLMILDGFGISKNRKGNAIAAARTPNLDRLFSDYPHSELDASGESVGLPEGQMGNSEVGHLNIGSGRIVYQDLTRITKSIKDGDFFRNRGLLEAIGNVKSHNSSLHLPGLLSDGGVHSHISHLYALLRLAKEHGIERVYVHAFLDGRDVPPKSALDYIEEAENMMKELGGEFATISGRYYAMDRDKRWDRVEKAYSAMTENTGITARSASLAVKSAYERGETDEFVTPTIILKNKEPVSMISDNDSVIFFNFRSDRAREITRAFIDDNFREFRRDHYPHTYFLCLTQYDETFSVPVAFPPESLNNILAEVLSRHNLRQLRIAETEKYAHVTFFFNGGVEAPVQGENRILIPSPKVATYDLQPEMSAFLVTDEVVSALLSGTYDIIILNYANLDMVGHTGVFDAAVRAAEAIDQCTGRVYDAIGASGGLLIITADHGNAEKMIDEAGGIHTAHTSNPVPFLFCERGIVLRNGILADIAPTLLDALGMEKPAEMTGISLILPS</sequence>
<evidence type="ECO:0000256" key="13">
    <source>
        <dbReference type="PIRSR" id="PIRSR001492-3"/>
    </source>
</evidence>
<comment type="caution">
    <text evidence="16">The sequence shown here is derived from an EMBL/GenBank/DDBJ whole genome shotgun (WGS) entry which is preliminary data.</text>
</comment>
<gene>
    <name evidence="10" type="primary">gpmI</name>
    <name evidence="16" type="ORF">ANME2D_00077</name>
</gene>
<accession>A0A062V917</accession>
<evidence type="ECO:0000313" key="16">
    <source>
        <dbReference type="EMBL" id="KCZ73018.1"/>
    </source>
</evidence>
<comment type="similarity">
    <text evidence="3 10">Belongs to the BPG-independent phosphoglycerate mutase family.</text>
</comment>
<dbReference type="GO" id="GO:0005737">
    <property type="term" value="C:cytoplasm"/>
    <property type="evidence" value="ECO:0007669"/>
    <property type="project" value="InterPro"/>
</dbReference>
<dbReference type="GO" id="GO:0030145">
    <property type="term" value="F:manganese ion binding"/>
    <property type="evidence" value="ECO:0007669"/>
    <property type="project" value="UniProtKB-UniRule"/>
</dbReference>
<keyword evidence="7 10" id="KW-0464">Manganese</keyword>
<dbReference type="FunFam" id="3.40.1450.10:FF:000001">
    <property type="entry name" value="2,3-bisphosphoglycerate-independent phosphoglycerate mutase"/>
    <property type="match status" value="1"/>
</dbReference>
<evidence type="ECO:0000256" key="5">
    <source>
        <dbReference type="ARBA" id="ARBA00022723"/>
    </source>
</evidence>
<dbReference type="InterPro" id="IPR011258">
    <property type="entry name" value="BPG-indep_PGM_N"/>
</dbReference>
<dbReference type="UniPathway" id="UPA00109">
    <property type="reaction ID" value="UER00186"/>
</dbReference>
<proteinExistence type="inferred from homology"/>
<dbReference type="InterPro" id="IPR005995">
    <property type="entry name" value="Pgm_bpd_ind"/>
</dbReference>
<feature type="binding site" evidence="10 12">
    <location>
        <position position="333"/>
    </location>
    <ligand>
        <name>substrate</name>
    </ligand>
</feature>